<comment type="catalytic activity">
    <reaction evidence="6">
        <text>Couples ATP hydrolysis with the unwinding of duplex DNA by translocating in the 3'-5' direction.</text>
        <dbReference type="EC" id="5.6.2.4"/>
    </reaction>
</comment>
<evidence type="ECO:0000256" key="5">
    <source>
        <dbReference type="ARBA" id="ARBA00023235"/>
    </source>
</evidence>
<dbReference type="EC" id="5.6.2.4" evidence="7"/>
<dbReference type="AlphaFoldDB" id="A0A5J6WN62"/>
<evidence type="ECO:0000313" key="12">
    <source>
        <dbReference type="EMBL" id="QFI38285.1"/>
    </source>
</evidence>
<comment type="catalytic activity">
    <reaction evidence="8">
        <text>ATP + H2O = ADP + phosphate + H(+)</text>
        <dbReference type="Rhea" id="RHEA:13065"/>
        <dbReference type="ChEBI" id="CHEBI:15377"/>
        <dbReference type="ChEBI" id="CHEBI:15378"/>
        <dbReference type="ChEBI" id="CHEBI:30616"/>
        <dbReference type="ChEBI" id="CHEBI:43474"/>
        <dbReference type="ChEBI" id="CHEBI:456216"/>
        <dbReference type="EC" id="5.6.2.4"/>
    </reaction>
</comment>
<dbReference type="PANTHER" id="PTHR11070:SF63">
    <property type="entry name" value="DNA HELICASE IV"/>
    <property type="match status" value="1"/>
</dbReference>
<dbReference type="InterPro" id="IPR014016">
    <property type="entry name" value="UvrD-like_ATP-bd"/>
</dbReference>
<feature type="signal peptide" evidence="10">
    <location>
        <begin position="1"/>
        <end position="18"/>
    </location>
</feature>
<dbReference type="GO" id="GO:0005829">
    <property type="term" value="C:cytosol"/>
    <property type="evidence" value="ECO:0007669"/>
    <property type="project" value="TreeGrafter"/>
</dbReference>
<evidence type="ECO:0000256" key="1">
    <source>
        <dbReference type="ARBA" id="ARBA00022741"/>
    </source>
</evidence>
<name>A0A5J6WN62_MORMI</name>
<keyword evidence="13" id="KW-1185">Reference proteome</keyword>
<evidence type="ECO:0000256" key="8">
    <source>
        <dbReference type="ARBA" id="ARBA00048988"/>
    </source>
</evidence>
<feature type="domain" description="UvrD-like helicase ATP-binding" evidence="11">
    <location>
        <begin position="204"/>
        <end position="532"/>
    </location>
</feature>
<dbReference type="EMBL" id="CP044399">
    <property type="protein sequence ID" value="QFI38285.1"/>
    <property type="molecule type" value="Genomic_DNA"/>
</dbReference>
<dbReference type="GO" id="GO:0005524">
    <property type="term" value="F:ATP binding"/>
    <property type="evidence" value="ECO:0007669"/>
    <property type="project" value="UniProtKB-UniRule"/>
</dbReference>
<dbReference type="Pfam" id="PF13361">
    <property type="entry name" value="UvrD_C"/>
    <property type="match status" value="1"/>
</dbReference>
<dbReference type="InterPro" id="IPR000212">
    <property type="entry name" value="DNA_helicase_UvrD/REP"/>
</dbReference>
<dbReference type="Pfam" id="PF00580">
    <property type="entry name" value="UvrD-helicase"/>
    <property type="match status" value="1"/>
</dbReference>
<feature type="chain" id="PRO_5023834281" description="DNA 3'-5' helicase" evidence="10">
    <location>
        <begin position="19"/>
        <end position="769"/>
    </location>
</feature>
<keyword evidence="10" id="KW-0732">Signal</keyword>
<dbReference type="GO" id="GO:0000725">
    <property type="term" value="P:recombinational repair"/>
    <property type="evidence" value="ECO:0007669"/>
    <property type="project" value="TreeGrafter"/>
</dbReference>
<protein>
    <recommendedName>
        <fullName evidence="7">DNA 3'-5' helicase</fullName>
        <ecNumber evidence="7">5.6.2.4</ecNumber>
    </recommendedName>
</protein>
<dbReference type="InterPro" id="IPR014017">
    <property type="entry name" value="DNA_helicase_UvrD-like_C"/>
</dbReference>
<keyword evidence="1 9" id="KW-0547">Nucleotide-binding</keyword>
<dbReference type="GO" id="GO:0043138">
    <property type="term" value="F:3'-5' DNA helicase activity"/>
    <property type="evidence" value="ECO:0007669"/>
    <property type="project" value="TreeGrafter"/>
</dbReference>
<evidence type="ECO:0000313" key="13">
    <source>
        <dbReference type="Proteomes" id="UP000327424"/>
    </source>
</evidence>
<dbReference type="RefSeq" id="WP_019440618.1">
    <property type="nucleotide sequence ID" value="NZ_ALOE01000009.1"/>
</dbReference>
<evidence type="ECO:0000256" key="3">
    <source>
        <dbReference type="ARBA" id="ARBA00022806"/>
    </source>
</evidence>
<keyword evidence="2 9" id="KW-0378">Hydrolase</keyword>
<accession>A0A5J6WN62</accession>
<dbReference type="GO" id="GO:0016787">
    <property type="term" value="F:hydrolase activity"/>
    <property type="evidence" value="ECO:0007669"/>
    <property type="project" value="UniProtKB-UniRule"/>
</dbReference>
<evidence type="ECO:0000256" key="9">
    <source>
        <dbReference type="PROSITE-ProRule" id="PRU00560"/>
    </source>
</evidence>
<keyword evidence="4 9" id="KW-0067">ATP-binding</keyword>
<dbReference type="PROSITE" id="PS51198">
    <property type="entry name" value="UVRD_HELICASE_ATP_BIND"/>
    <property type="match status" value="1"/>
</dbReference>
<evidence type="ECO:0000256" key="7">
    <source>
        <dbReference type="ARBA" id="ARBA00034808"/>
    </source>
</evidence>
<evidence type="ECO:0000259" key="11">
    <source>
        <dbReference type="PROSITE" id="PS51198"/>
    </source>
</evidence>
<dbReference type="GO" id="GO:0003677">
    <property type="term" value="F:DNA binding"/>
    <property type="evidence" value="ECO:0007669"/>
    <property type="project" value="InterPro"/>
</dbReference>
<evidence type="ECO:0000256" key="4">
    <source>
        <dbReference type="ARBA" id="ARBA00022840"/>
    </source>
</evidence>
<evidence type="ECO:0000256" key="10">
    <source>
        <dbReference type="SAM" id="SignalP"/>
    </source>
</evidence>
<evidence type="ECO:0000256" key="2">
    <source>
        <dbReference type="ARBA" id="ARBA00022801"/>
    </source>
</evidence>
<dbReference type="OrthoDB" id="5298826at2"/>
<dbReference type="KEGG" id="mmaa:FR932_10720"/>
<dbReference type="SUPFAM" id="SSF52540">
    <property type="entry name" value="P-loop containing nucleoside triphosphate hydrolases"/>
    <property type="match status" value="1"/>
</dbReference>
<feature type="binding site" evidence="9">
    <location>
        <begin position="225"/>
        <end position="232"/>
    </location>
    <ligand>
        <name>ATP</name>
        <dbReference type="ChEBI" id="CHEBI:30616"/>
    </ligand>
</feature>
<reference evidence="12 13" key="1">
    <citation type="submission" date="2019-09" db="EMBL/GenBank/DDBJ databases">
        <title>Hybrid Assembly of the complete Genome of the Deep-Sea Bacterium Moritella marina from long Nanopore and Illumina reads.</title>
        <authorList>
            <person name="Magin S."/>
            <person name="Georgoulis A."/>
            <person name="Papadimitriou K."/>
            <person name="Iliakis G."/>
            <person name="Vorgias C.E."/>
        </authorList>
    </citation>
    <scope>NUCLEOTIDE SEQUENCE [LARGE SCALE GENOMIC DNA]</scope>
    <source>
        <strain evidence="12 13">MP-1</strain>
    </source>
</reference>
<organism evidence="12 13">
    <name type="scientific">Moritella marina ATCC 15381</name>
    <dbReference type="NCBI Taxonomy" id="1202962"/>
    <lineage>
        <taxon>Bacteria</taxon>
        <taxon>Pseudomonadati</taxon>
        <taxon>Pseudomonadota</taxon>
        <taxon>Gammaproteobacteria</taxon>
        <taxon>Alteromonadales</taxon>
        <taxon>Moritellaceae</taxon>
        <taxon>Moritella</taxon>
    </lineage>
</organism>
<proteinExistence type="predicted"/>
<dbReference type="Proteomes" id="UP000327424">
    <property type="component" value="Chromosome"/>
</dbReference>
<keyword evidence="3 9" id="KW-0347">Helicase</keyword>
<dbReference type="Gene3D" id="3.40.50.300">
    <property type="entry name" value="P-loop containing nucleotide triphosphate hydrolases"/>
    <property type="match status" value="3"/>
</dbReference>
<keyword evidence="5" id="KW-0413">Isomerase</keyword>
<gene>
    <name evidence="12" type="ORF">FR932_10720</name>
</gene>
<evidence type="ECO:0000256" key="6">
    <source>
        <dbReference type="ARBA" id="ARBA00034617"/>
    </source>
</evidence>
<dbReference type="InterPro" id="IPR027417">
    <property type="entry name" value="P-loop_NTPase"/>
</dbReference>
<sequence length="769" mass="86602">MFVLCFRYCLLSSLSALPDYSFSNVAQLFGANCRTLSFRPEGAVFTTKRQQTYHYPWVSFEPKLKHYRGSFFDTIILNWEGQRVRLNGVTKADVTSLIDDLYFHALTGLETKILILYQQLTQTIAQGYISHSKWLSLKALLSPWADWFEMLPSINKIPPTLKSPLTHLRFWQQSQLDNLDKYNQAVMNKHKQSHKTLFDNLESHPLTEKQRDACVVANDANLVLAGAGCGKTSVMLGRCAYLLESQQATADTILILAFAKDAAQEMKARLTERLPKAKITVKTFHALALDIIKQVDGERPKVSKLANSDTAKQQLFKQKIAALLCEQTSPDEDFKALFSEYCYAYVAWLGKLPENKHDAEVQRLLAGKGSYKKLLNQLVELTMQYKNSLADKSKRKSQTLQKLQKVDDTDLAALTHEIVEILLGYYHADLNESNELDFDEMITKACEYVSSGQFNSPWLHILVDEFQDISQARANLVRQLQSQHDDSKLFCVGDDWQAIYQFAGSDIAVTTRFSDYFGVTSTLPLDTTFRFNDQISAVASKFVMANAEQLDKQITTHSKAKKACVQISYYQLDDEHKKSNKQSTAKRTKKVNDDEAASLPVNTLVTTSESKPVSKSSPANELLLAKKLAQLAASKSGKQEGKQKSVLLLARFNFQLPDTKSLTALSLQHPQLDIKAMTVHSSKGQEADNVIVLAMEAGEHGFPCHKRRHPFAEILQPDLSGFPDAEERRLFYVALTRARQQVSLLCNKDKPSSFVTELLAGDYAVTVTK</sequence>
<dbReference type="PANTHER" id="PTHR11070">
    <property type="entry name" value="UVRD / RECB / PCRA DNA HELICASE FAMILY MEMBER"/>
    <property type="match status" value="1"/>
</dbReference>
<dbReference type="CDD" id="cd17932">
    <property type="entry name" value="DEXQc_UvrD"/>
    <property type="match status" value="1"/>
</dbReference>